<comment type="caution">
    <text evidence="3">The sequence shown here is derived from an EMBL/GenBank/DDBJ whole genome shotgun (WGS) entry which is preliminary data.</text>
</comment>
<reference evidence="3" key="1">
    <citation type="journal article" date="2022" name="bioRxiv">
        <title>Sequencing and chromosome-scale assembly of the giantPleurodeles waltlgenome.</title>
        <authorList>
            <person name="Brown T."/>
            <person name="Elewa A."/>
            <person name="Iarovenko S."/>
            <person name="Subramanian E."/>
            <person name="Araus A.J."/>
            <person name="Petzold A."/>
            <person name="Susuki M."/>
            <person name="Suzuki K.-i.T."/>
            <person name="Hayashi T."/>
            <person name="Toyoda A."/>
            <person name="Oliveira C."/>
            <person name="Osipova E."/>
            <person name="Leigh N.D."/>
            <person name="Simon A."/>
            <person name="Yun M.H."/>
        </authorList>
    </citation>
    <scope>NUCLEOTIDE SEQUENCE</scope>
    <source>
        <strain evidence="3">20211129_DDA</strain>
        <tissue evidence="3">Liver</tissue>
    </source>
</reference>
<keyword evidence="4" id="KW-1185">Reference proteome</keyword>
<dbReference type="AlphaFoldDB" id="A0AAV7SWQ5"/>
<feature type="region of interest" description="Disordered" evidence="2">
    <location>
        <begin position="205"/>
        <end position="228"/>
    </location>
</feature>
<dbReference type="PANTHER" id="PTHR11505">
    <property type="entry name" value="L1 TRANSPOSABLE ELEMENT-RELATED"/>
    <property type="match status" value="1"/>
</dbReference>
<evidence type="ECO:0000256" key="2">
    <source>
        <dbReference type="SAM" id="MobiDB-lite"/>
    </source>
</evidence>
<proteinExistence type="predicted"/>
<dbReference type="InterPro" id="IPR004244">
    <property type="entry name" value="Transposase_22"/>
</dbReference>
<keyword evidence="1" id="KW-0175">Coiled coil</keyword>
<dbReference type="EMBL" id="JANPWB010000007">
    <property type="protein sequence ID" value="KAJ1168354.1"/>
    <property type="molecule type" value="Genomic_DNA"/>
</dbReference>
<accession>A0AAV7SWQ5</accession>
<organism evidence="3 4">
    <name type="scientific">Pleurodeles waltl</name>
    <name type="common">Iberian ribbed newt</name>
    <dbReference type="NCBI Taxonomy" id="8319"/>
    <lineage>
        <taxon>Eukaryota</taxon>
        <taxon>Metazoa</taxon>
        <taxon>Chordata</taxon>
        <taxon>Craniata</taxon>
        <taxon>Vertebrata</taxon>
        <taxon>Euteleostomi</taxon>
        <taxon>Amphibia</taxon>
        <taxon>Batrachia</taxon>
        <taxon>Caudata</taxon>
        <taxon>Salamandroidea</taxon>
        <taxon>Salamandridae</taxon>
        <taxon>Pleurodelinae</taxon>
        <taxon>Pleurodeles</taxon>
    </lineage>
</organism>
<sequence>MKVAEGSIAELQSEVGTLRSQVAQATSTVGRLEERLGDAEGRSRRNNIRLLGFWERAEGLAVESFVESWIKDVLQLVGLCRMFVVEHAHRALVAPPQPGAPPRAIFTRLLNYKEWDCILRTARESARVIYENCKISIYPDYTNKVQNSRKGFMEFKAKLRAMNIRFMLLYPAHLKVLSGGKSYFFERPEEVWRWLEMWDKVAPGRPEGSGGAPRRASGSGSPAWRSHGSGRLVETFHRVEIQRDGTMAVVPVDSDRGTVLECNLEVGGDAEIT</sequence>
<evidence type="ECO:0000313" key="3">
    <source>
        <dbReference type="EMBL" id="KAJ1168354.1"/>
    </source>
</evidence>
<evidence type="ECO:0000256" key="1">
    <source>
        <dbReference type="SAM" id="Coils"/>
    </source>
</evidence>
<protein>
    <submittedName>
        <fullName evidence="3">Uncharacterized protein</fullName>
    </submittedName>
</protein>
<name>A0AAV7SWQ5_PLEWA</name>
<feature type="coiled-coil region" evidence="1">
    <location>
        <begin position="1"/>
        <end position="28"/>
    </location>
</feature>
<gene>
    <name evidence="3" type="ORF">NDU88_000280</name>
</gene>
<evidence type="ECO:0000313" key="4">
    <source>
        <dbReference type="Proteomes" id="UP001066276"/>
    </source>
</evidence>
<dbReference type="Gene3D" id="3.30.70.1820">
    <property type="entry name" value="L1 transposable element, RRM domain"/>
    <property type="match status" value="1"/>
</dbReference>
<dbReference type="Proteomes" id="UP001066276">
    <property type="component" value="Chromosome 4_1"/>
</dbReference>
<feature type="compositionally biased region" description="Low complexity" evidence="2">
    <location>
        <begin position="212"/>
        <end position="223"/>
    </location>
</feature>